<dbReference type="OrthoDB" id="2865258at2759"/>
<gene>
    <name evidence="2" type="ORF">SELMODRAFT_120943</name>
    <name evidence="1" type="ORF">SELMODRAFT_123252</name>
</gene>
<organism evidence="3">
    <name type="scientific">Selaginella moellendorffii</name>
    <name type="common">Spikemoss</name>
    <dbReference type="NCBI Taxonomy" id="88036"/>
    <lineage>
        <taxon>Eukaryota</taxon>
        <taxon>Viridiplantae</taxon>
        <taxon>Streptophyta</taxon>
        <taxon>Embryophyta</taxon>
        <taxon>Tracheophyta</taxon>
        <taxon>Lycopodiopsida</taxon>
        <taxon>Selaginellales</taxon>
        <taxon>Selaginellaceae</taxon>
        <taxon>Selaginella</taxon>
    </lineage>
</organism>
<dbReference type="InterPro" id="IPR023214">
    <property type="entry name" value="HAD_sf"/>
</dbReference>
<dbReference type="SFLD" id="SFLDG01131">
    <property type="entry name" value="C1.5.2:_MDP_Like"/>
    <property type="match status" value="1"/>
</dbReference>
<dbReference type="KEGG" id="smo:SELMODRAFT_123252"/>
<dbReference type="HOGENOM" id="CLU_071162_3_2_1"/>
<sequence>MSTSSDAVKAQALELLASAERLPRLVVFDLDYTLWPFWCECMSKRDNPRLYPQVTGILSALQEKGVAMAVASRTPTPDIATAFLSKLNLATLFFPKEIYPSWSHKTEHFQKIHQKSSTPFKDMLFFDDEQRNIKAVSQMGVTSILVDEGVNLEALRQGLKDYTKK</sequence>
<dbReference type="InParanoid" id="D8SN47"/>
<reference evidence="2 3" key="1">
    <citation type="journal article" date="2011" name="Science">
        <title>The Selaginella genome identifies genetic changes associated with the evolution of vascular plants.</title>
        <authorList>
            <person name="Banks J.A."/>
            <person name="Nishiyama T."/>
            <person name="Hasebe M."/>
            <person name="Bowman J.L."/>
            <person name="Gribskov M."/>
            <person name="dePamphilis C."/>
            <person name="Albert V.A."/>
            <person name="Aono N."/>
            <person name="Aoyama T."/>
            <person name="Ambrose B.A."/>
            <person name="Ashton N.W."/>
            <person name="Axtell M.J."/>
            <person name="Barker E."/>
            <person name="Barker M.S."/>
            <person name="Bennetzen J.L."/>
            <person name="Bonawitz N.D."/>
            <person name="Chapple C."/>
            <person name="Cheng C."/>
            <person name="Correa L.G."/>
            <person name="Dacre M."/>
            <person name="DeBarry J."/>
            <person name="Dreyer I."/>
            <person name="Elias M."/>
            <person name="Engstrom E.M."/>
            <person name="Estelle M."/>
            <person name="Feng L."/>
            <person name="Finet C."/>
            <person name="Floyd S.K."/>
            <person name="Frommer W.B."/>
            <person name="Fujita T."/>
            <person name="Gramzow L."/>
            <person name="Gutensohn M."/>
            <person name="Harholt J."/>
            <person name="Hattori M."/>
            <person name="Heyl A."/>
            <person name="Hirai T."/>
            <person name="Hiwatashi Y."/>
            <person name="Ishikawa M."/>
            <person name="Iwata M."/>
            <person name="Karol K.G."/>
            <person name="Koehler B."/>
            <person name="Kolukisaoglu U."/>
            <person name="Kubo M."/>
            <person name="Kurata T."/>
            <person name="Lalonde S."/>
            <person name="Li K."/>
            <person name="Li Y."/>
            <person name="Litt A."/>
            <person name="Lyons E."/>
            <person name="Manning G."/>
            <person name="Maruyama T."/>
            <person name="Michael T.P."/>
            <person name="Mikami K."/>
            <person name="Miyazaki S."/>
            <person name="Morinaga S."/>
            <person name="Murata T."/>
            <person name="Mueller-Roeber B."/>
            <person name="Nelson D.R."/>
            <person name="Obara M."/>
            <person name="Oguri Y."/>
            <person name="Olmstead R.G."/>
            <person name="Onodera N."/>
            <person name="Petersen B.L."/>
            <person name="Pils B."/>
            <person name="Prigge M."/>
            <person name="Rensing S.A."/>
            <person name="Riano-Pachon D.M."/>
            <person name="Roberts A.W."/>
            <person name="Sato Y."/>
            <person name="Scheller H.V."/>
            <person name="Schulz B."/>
            <person name="Schulz C."/>
            <person name="Shakirov E.V."/>
            <person name="Shibagaki N."/>
            <person name="Shinohara N."/>
            <person name="Shippen D.E."/>
            <person name="Soerensen I."/>
            <person name="Sotooka R."/>
            <person name="Sugimoto N."/>
            <person name="Sugita M."/>
            <person name="Sumikawa N."/>
            <person name="Tanurdzic M."/>
            <person name="Theissen G."/>
            <person name="Ulvskov P."/>
            <person name="Wakazuki S."/>
            <person name="Weng J.K."/>
            <person name="Willats W.W."/>
            <person name="Wipf D."/>
            <person name="Wolf P.G."/>
            <person name="Yang L."/>
            <person name="Zimmer A.D."/>
            <person name="Zhu Q."/>
            <person name="Mitros T."/>
            <person name="Hellsten U."/>
            <person name="Loque D."/>
            <person name="Otillar R."/>
            <person name="Salamov A."/>
            <person name="Schmutz J."/>
            <person name="Shapiro H."/>
            <person name="Lindquist E."/>
            <person name="Lucas S."/>
            <person name="Rokhsar D."/>
            <person name="Grigoriev I.V."/>
        </authorList>
    </citation>
    <scope>NUCLEOTIDE SEQUENCE [LARGE SCALE GENOMIC DNA]</scope>
</reference>
<dbReference type="eggNOG" id="KOG4549">
    <property type="taxonomic scope" value="Eukaryota"/>
</dbReference>
<dbReference type="AlphaFoldDB" id="D8SN47"/>
<evidence type="ECO:0000313" key="2">
    <source>
        <dbReference type="EMBL" id="EFJ14000.1"/>
    </source>
</evidence>
<dbReference type="InterPro" id="IPR010036">
    <property type="entry name" value="MDP_1_eu_arc"/>
</dbReference>
<dbReference type="STRING" id="88036.D8SN47"/>
<accession>D8SN47</accession>
<dbReference type="CDD" id="cd07501">
    <property type="entry name" value="HAD_MDP-1_like"/>
    <property type="match status" value="1"/>
</dbReference>
<dbReference type="SFLD" id="SFLDS00003">
    <property type="entry name" value="Haloacid_Dehalogenase"/>
    <property type="match status" value="1"/>
</dbReference>
<evidence type="ECO:0008006" key="4">
    <source>
        <dbReference type="Google" id="ProtNLM"/>
    </source>
</evidence>
<dbReference type="NCBIfam" id="TIGR01681">
    <property type="entry name" value="HAD-SF-IIIC"/>
    <property type="match status" value="1"/>
</dbReference>
<name>D8SN47_SELML</name>
<dbReference type="FunCoup" id="D8SN47">
    <property type="interactions" value="1705"/>
</dbReference>
<dbReference type="FunFam" id="3.40.50.1000:FF:000120">
    <property type="entry name" value="Magnesium-dependent phosphatase 1"/>
    <property type="match status" value="1"/>
</dbReference>
<dbReference type="InterPro" id="IPR035679">
    <property type="entry name" value="MDP-1_euk"/>
</dbReference>
<dbReference type="SUPFAM" id="SSF56784">
    <property type="entry name" value="HAD-like"/>
    <property type="match status" value="1"/>
</dbReference>
<proteinExistence type="predicted"/>
<dbReference type="Gene3D" id="3.40.50.1000">
    <property type="entry name" value="HAD superfamily/HAD-like"/>
    <property type="match status" value="1"/>
</dbReference>
<evidence type="ECO:0000313" key="1">
    <source>
        <dbReference type="EMBL" id="EFJ13096.1"/>
    </source>
</evidence>
<dbReference type="InterPro" id="IPR010033">
    <property type="entry name" value="HAD_SF_ppase_IIIC"/>
</dbReference>
<dbReference type="KEGG" id="smo:SELMODRAFT_120943"/>
<dbReference type="Gramene" id="EFJ14000">
    <property type="protein sequence ID" value="EFJ14000"/>
    <property type="gene ID" value="SELMODRAFT_120943"/>
</dbReference>
<dbReference type="EMBL" id="GL377635">
    <property type="protein sequence ID" value="EFJ13096.1"/>
    <property type="molecule type" value="Genomic_DNA"/>
</dbReference>
<evidence type="ECO:0000313" key="3">
    <source>
        <dbReference type="Proteomes" id="UP000001514"/>
    </source>
</evidence>
<keyword evidence="3" id="KW-1185">Reference proteome</keyword>
<dbReference type="OMA" id="GVWAWRK"/>
<dbReference type="Gramene" id="EFJ13096">
    <property type="protein sequence ID" value="EFJ13096"/>
    <property type="gene ID" value="SELMODRAFT_123252"/>
</dbReference>
<dbReference type="InterPro" id="IPR036412">
    <property type="entry name" value="HAD-like_sf"/>
</dbReference>
<dbReference type="Proteomes" id="UP000001514">
    <property type="component" value="Unassembled WGS sequence"/>
</dbReference>
<dbReference type="EMBL" id="GL377629">
    <property type="protein sequence ID" value="EFJ14000.1"/>
    <property type="molecule type" value="Genomic_DNA"/>
</dbReference>
<dbReference type="PANTHER" id="PTHR17901:SF14">
    <property type="entry name" value="MAGNESIUM-DEPENDENT PHOSPHATASE 1"/>
    <property type="match status" value="1"/>
</dbReference>
<protein>
    <recommendedName>
        <fullName evidence="4">Magnesium-dependent phosphatase-1</fullName>
    </recommendedName>
</protein>
<dbReference type="Pfam" id="PF12689">
    <property type="entry name" value="Acid_PPase"/>
    <property type="match status" value="1"/>
</dbReference>
<dbReference type="PANTHER" id="PTHR17901">
    <property type="entry name" value="MAGNESIUM-DEPENDENT PHOSPHATASE 1 MDP1"/>
    <property type="match status" value="1"/>
</dbReference>
<dbReference type="GO" id="GO:0003993">
    <property type="term" value="F:acid phosphatase activity"/>
    <property type="evidence" value="ECO:0000318"/>
    <property type="project" value="GO_Central"/>
</dbReference>
<dbReference type="SFLD" id="SFLDG01129">
    <property type="entry name" value="C1.5:_HAD__Beta-PGM__Phosphata"/>
    <property type="match status" value="1"/>
</dbReference>